<sequence length="281" mass="29771">MSKSMQSNGYQDREAGVLALAVAAMAGIALVACAPDAGGTGADAAIMDTSGAGREMPSLYVDRTVTVLEADGGNAALEGYRQALASCQEAGLPTRPLAEEDAARIGTERWQLWRTSGQAAYRVEEWGYTSGDSARQEHCLFQPSRSGYHEFFDATQSLVLDLESGSKDVQPANPDEIEVMPLEATDAESVAGWSGPRERVVQGQPCLEWRSADGAVVCHWSGGAQWGFDAAHAGQFESSLGLDRYNLVLEAAPAPGQAGSRLSTEQFVVNGPIDTAAMRPE</sequence>
<accession>A0A508AF28</accession>
<gene>
    <name evidence="1" type="ORF">FKV25_07660</name>
</gene>
<organism evidence="1 2">
    <name type="scientific">Marilutibacter aestuarii</name>
    <dbReference type="NCBI Taxonomy" id="1706195"/>
    <lineage>
        <taxon>Bacteria</taxon>
        <taxon>Pseudomonadati</taxon>
        <taxon>Pseudomonadota</taxon>
        <taxon>Gammaproteobacteria</taxon>
        <taxon>Lysobacterales</taxon>
        <taxon>Lysobacteraceae</taxon>
        <taxon>Marilutibacter</taxon>
    </lineage>
</organism>
<dbReference type="Proteomes" id="UP000318212">
    <property type="component" value="Unassembled WGS sequence"/>
</dbReference>
<dbReference type="AlphaFoldDB" id="A0A508AF28"/>
<dbReference type="RefSeq" id="WP_141518201.1">
    <property type="nucleotide sequence ID" value="NZ_VICE01000071.1"/>
</dbReference>
<comment type="caution">
    <text evidence="1">The sequence shown here is derived from an EMBL/GenBank/DDBJ whole genome shotgun (WGS) entry which is preliminary data.</text>
</comment>
<dbReference type="EMBL" id="VICE01000071">
    <property type="protein sequence ID" value="TQD45695.1"/>
    <property type="molecule type" value="Genomic_DNA"/>
</dbReference>
<evidence type="ECO:0000313" key="1">
    <source>
        <dbReference type="EMBL" id="TQD45695.1"/>
    </source>
</evidence>
<dbReference type="OrthoDB" id="5944513at2"/>
<proteinExistence type="predicted"/>
<dbReference type="PROSITE" id="PS51257">
    <property type="entry name" value="PROKAR_LIPOPROTEIN"/>
    <property type="match status" value="1"/>
</dbReference>
<name>A0A508AF28_9GAMM</name>
<keyword evidence="2" id="KW-1185">Reference proteome</keyword>
<reference evidence="1 2" key="1">
    <citation type="submission" date="2019-06" db="EMBL/GenBank/DDBJ databases">
        <title>Lysobacter alkalisoli sp. nov. isolated from saline soil.</title>
        <authorList>
            <person name="Sun J.-Q."/>
            <person name="Xu L."/>
        </authorList>
    </citation>
    <scope>NUCLEOTIDE SEQUENCE [LARGE SCALE GENOMIC DNA]</scope>
    <source>
        <strain evidence="1 2">JCM 31130</strain>
    </source>
</reference>
<evidence type="ECO:0000313" key="2">
    <source>
        <dbReference type="Proteomes" id="UP000318212"/>
    </source>
</evidence>
<protein>
    <submittedName>
        <fullName evidence="1">Uncharacterized protein</fullName>
    </submittedName>
</protein>